<proteinExistence type="inferred from homology"/>
<evidence type="ECO:0000313" key="10">
    <source>
        <dbReference type="Proteomes" id="UP000039046"/>
    </source>
</evidence>
<dbReference type="PRINTS" id="PR01130">
    <property type="entry name" value="DERENTRNSPRT"/>
</dbReference>
<comment type="subcellular location">
    <subcellularLocation>
        <location evidence="1">Membrane</location>
        <topology evidence="1">Multi-pass membrane protein</topology>
    </subcellularLocation>
</comment>
<organism evidence="9 10">
    <name type="scientific">[Torrubiella] hemipterigena</name>
    <dbReference type="NCBI Taxonomy" id="1531966"/>
    <lineage>
        <taxon>Eukaryota</taxon>
        <taxon>Fungi</taxon>
        <taxon>Dikarya</taxon>
        <taxon>Ascomycota</taxon>
        <taxon>Pezizomycotina</taxon>
        <taxon>Sordariomycetes</taxon>
        <taxon>Hypocreomycetidae</taxon>
        <taxon>Hypocreales</taxon>
        <taxon>Clavicipitaceae</taxon>
        <taxon>Clavicipitaceae incertae sedis</taxon>
        <taxon>'Torrubiella' clade</taxon>
    </lineage>
</organism>
<feature type="transmembrane region" description="Helical" evidence="8">
    <location>
        <begin position="232"/>
        <end position="256"/>
    </location>
</feature>
<keyword evidence="3" id="KW-0813">Transport</keyword>
<dbReference type="HOGENOM" id="CLU_021611_3_0_1"/>
<evidence type="ECO:0000256" key="1">
    <source>
        <dbReference type="ARBA" id="ARBA00004141"/>
    </source>
</evidence>
<feature type="transmembrane region" description="Helical" evidence="8">
    <location>
        <begin position="190"/>
        <end position="212"/>
    </location>
</feature>
<name>A0A0A1TI65_9HYPO</name>
<evidence type="ECO:0000256" key="3">
    <source>
        <dbReference type="ARBA" id="ARBA00022448"/>
    </source>
</evidence>
<sequence>MDFLRNKTNGRQPPRTAEYAPLTTDDDVHAESETPYAPDEPADDRVPFSWFEYGTLTFLGMAMLWAWNMFLAAAPYFSSRFKGDGWIETNYQSAIMTASTITSLAIAYVLARMQKSASYPYRIAVALLINAFVCFILMISTTIFLNVSPRSYFAFLLLMVVSTSTATAFMQNGIFSFVASLNRPKYMQGLVNGQAIAGILPALANIVTVLLFPPPTVDSDYTPAERAAKGQTAAFVYFFTAVAVSVAGLFLLIPLVRRHGGTVNRVISPDNSGVVDDAGSDADGDAFKTRKVVPMGVLLKKLFWPSSSIALIFVATMFFPVFTARILSVVSPEIASPLFRPYAFIPLAFFFWNLGDLLGRIIASSAGSFTNSIFVLFILTALRVGQVPLYLLCNIDGLGAVISSDFFYLVVVQLFFGLTGGWIFSKVMTLAPESVDKSEREAAGSFLGLAIMVGLLIGSLLSFMASNV</sequence>
<feature type="transmembrane region" description="Helical" evidence="8">
    <location>
        <begin position="406"/>
        <end position="425"/>
    </location>
</feature>
<feature type="transmembrane region" description="Helical" evidence="8">
    <location>
        <begin position="302"/>
        <end position="322"/>
    </location>
</feature>
<dbReference type="PANTHER" id="PTHR10332">
    <property type="entry name" value="EQUILIBRATIVE NUCLEOSIDE TRANSPORTER"/>
    <property type="match status" value="1"/>
</dbReference>
<dbReference type="OrthoDB" id="46396at2759"/>
<evidence type="ECO:0000256" key="8">
    <source>
        <dbReference type="SAM" id="Phobius"/>
    </source>
</evidence>
<dbReference type="Pfam" id="PF01733">
    <property type="entry name" value="Nucleoside_tran"/>
    <property type="match status" value="1"/>
</dbReference>
<keyword evidence="10" id="KW-1185">Reference proteome</keyword>
<feature type="transmembrane region" description="Helical" evidence="8">
    <location>
        <begin position="90"/>
        <end position="111"/>
    </location>
</feature>
<dbReference type="InterPro" id="IPR036259">
    <property type="entry name" value="MFS_trans_sf"/>
</dbReference>
<accession>A0A0A1TI65</accession>
<dbReference type="Proteomes" id="UP000039046">
    <property type="component" value="Unassembled WGS sequence"/>
</dbReference>
<feature type="transmembrane region" description="Helical" evidence="8">
    <location>
        <begin position="446"/>
        <end position="465"/>
    </location>
</feature>
<feature type="transmembrane region" description="Helical" evidence="8">
    <location>
        <begin position="123"/>
        <end position="145"/>
    </location>
</feature>
<dbReference type="PANTHER" id="PTHR10332:SF88">
    <property type="entry name" value="EQUILIBRATIVE NUCLEOSIDE TRANSPORTER 1, ISOFORM A"/>
    <property type="match status" value="1"/>
</dbReference>
<dbReference type="SUPFAM" id="SSF103473">
    <property type="entry name" value="MFS general substrate transporter"/>
    <property type="match status" value="1"/>
</dbReference>
<feature type="transmembrane region" description="Helical" evidence="8">
    <location>
        <begin position="151"/>
        <end position="178"/>
    </location>
</feature>
<evidence type="ECO:0000313" key="9">
    <source>
        <dbReference type="EMBL" id="CEJ89382.1"/>
    </source>
</evidence>
<feature type="transmembrane region" description="Helical" evidence="8">
    <location>
        <begin position="334"/>
        <end position="354"/>
    </location>
</feature>
<protein>
    <recommendedName>
        <fullName evidence="11">Nucleoside transporter family</fullName>
    </recommendedName>
</protein>
<dbReference type="AlphaFoldDB" id="A0A0A1TI65"/>
<evidence type="ECO:0008006" key="11">
    <source>
        <dbReference type="Google" id="ProtNLM"/>
    </source>
</evidence>
<keyword evidence="5 8" id="KW-1133">Transmembrane helix</keyword>
<comment type="similarity">
    <text evidence="2">Belongs to the SLC29A/ENT transporter (TC 2.A.57) family.</text>
</comment>
<evidence type="ECO:0000256" key="5">
    <source>
        <dbReference type="ARBA" id="ARBA00022989"/>
    </source>
</evidence>
<evidence type="ECO:0000256" key="2">
    <source>
        <dbReference type="ARBA" id="ARBA00007965"/>
    </source>
</evidence>
<feature type="transmembrane region" description="Helical" evidence="8">
    <location>
        <begin position="55"/>
        <end position="78"/>
    </location>
</feature>
<dbReference type="InterPro" id="IPR002259">
    <property type="entry name" value="Eqnu_transpt"/>
</dbReference>
<reference evidence="9 10" key="1">
    <citation type="journal article" date="2015" name="Genome Announc.">
        <title>Draft Genome Sequence and Gene Annotation of the Entomopathogenic Fungus Verticillium hemipterigenum.</title>
        <authorList>
            <person name="Horn F."/>
            <person name="Habel A."/>
            <person name="Scharf D.H."/>
            <person name="Dworschak J."/>
            <person name="Brakhage A.A."/>
            <person name="Guthke R."/>
            <person name="Hertweck C."/>
            <person name="Linde J."/>
        </authorList>
    </citation>
    <scope>NUCLEOTIDE SEQUENCE [LARGE SCALE GENOMIC DNA]</scope>
</reference>
<feature type="transmembrane region" description="Helical" evidence="8">
    <location>
        <begin position="361"/>
        <end position="382"/>
    </location>
</feature>
<gene>
    <name evidence="9" type="ORF">VHEMI05227</name>
</gene>
<keyword evidence="4 8" id="KW-0812">Transmembrane</keyword>
<dbReference type="PIRSF" id="PIRSF016379">
    <property type="entry name" value="ENT"/>
    <property type="match status" value="1"/>
</dbReference>
<feature type="region of interest" description="Disordered" evidence="7">
    <location>
        <begin position="1"/>
        <end position="24"/>
    </location>
</feature>
<evidence type="ECO:0000256" key="7">
    <source>
        <dbReference type="SAM" id="MobiDB-lite"/>
    </source>
</evidence>
<dbReference type="GO" id="GO:0015205">
    <property type="term" value="F:nucleobase transmembrane transporter activity"/>
    <property type="evidence" value="ECO:0007669"/>
    <property type="project" value="TreeGrafter"/>
</dbReference>
<keyword evidence="6 8" id="KW-0472">Membrane</keyword>
<feature type="compositionally biased region" description="Polar residues" evidence="7">
    <location>
        <begin position="1"/>
        <end position="11"/>
    </location>
</feature>
<evidence type="ECO:0000256" key="4">
    <source>
        <dbReference type="ARBA" id="ARBA00022692"/>
    </source>
</evidence>
<dbReference type="STRING" id="1531966.A0A0A1TI65"/>
<evidence type="ECO:0000256" key="6">
    <source>
        <dbReference type="ARBA" id="ARBA00023136"/>
    </source>
</evidence>
<dbReference type="GO" id="GO:0000329">
    <property type="term" value="C:fungal-type vacuole membrane"/>
    <property type="evidence" value="ECO:0007669"/>
    <property type="project" value="TreeGrafter"/>
</dbReference>
<dbReference type="EMBL" id="CDHN01000002">
    <property type="protein sequence ID" value="CEJ89382.1"/>
    <property type="molecule type" value="Genomic_DNA"/>
</dbReference>
<dbReference type="GO" id="GO:0005886">
    <property type="term" value="C:plasma membrane"/>
    <property type="evidence" value="ECO:0007669"/>
    <property type="project" value="TreeGrafter"/>
</dbReference>
<dbReference type="GO" id="GO:0034257">
    <property type="term" value="F:nicotinamide riboside transmembrane transporter activity"/>
    <property type="evidence" value="ECO:0007669"/>
    <property type="project" value="TreeGrafter"/>
</dbReference>